<dbReference type="AlphaFoldDB" id="A0A087TG21"/>
<gene>
    <name evidence="2" type="ORF">X975_12261</name>
</gene>
<accession>A0A087TG21</accession>
<evidence type="ECO:0000313" key="3">
    <source>
        <dbReference type="Proteomes" id="UP000054359"/>
    </source>
</evidence>
<feature type="compositionally biased region" description="Polar residues" evidence="1">
    <location>
        <begin position="45"/>
        <end position="59"/>
    </location>
</feature>
<dbReference type="OrthoDB" id="6538025at2759"/>
<feature type="non-terminal residue" evidence="2">
    <location>
        <position position="59"/>
    </location>
</feature>
<dbReference type="EMBL" id="KK115053">
    <property type="protein sequence ID" value="KFM64060.1"/>
    <property type="molecule type" value="Genomic_DNA"/>
</dbReference>
<dbReference type="InterPro" id="IPR013783">
    <property type="entry name" value="Ig-like_fold"/>
</dbReference>
<organism evidence="2 3">
    <name type="scientific">Stegodyphus mimosarum</name>
    <name type="common">African social velvet spider</name>
    <dbReference type="NCBI Taxonomy" id="407821"/>
    <lineage>
        <taxon>Eukaryota</taxon>
        <taxon>Metazoa</taxon>
        <taxon>Ecdysozoa</taxon>
        <taxon>Arthropoda</taxon>
        <taxon>Chelicerata</taxon>
        <taxon>Arachnida</taxon>
        <taxon>Araneae</taxon>
        <taxon>Araneomorphae</taxon>
        <taxon>Entelegynae</taxon>
        <taxon>Eresoidea</taxon>
        <taxon>Eresidae</taxon>
        <taxon>Stegodyphus</taxon>
    </lineage>
</organism>
<feature type="region of interest" description="Disordered" evidence="1">
    <location>
        <begin position="32"/>
        <end position="59"/>
    </location>
</feature>
<name>A0A087TG21_STEMI</name>
<evidence type="ECO:0000256" key="1">
    <source>
        <dbReference type="SAM" id="MobiDB-lite"/>
    </source>
</evidence>
<sequence length="59" mass="6335">MISDGFKSYRCLTKHILSGDIQLSKTSGKLIVTDPRGTTPPALTDTRTSINVRQGASAE</sequence>
<keyword evidence="3" id="KW-1185">Reference proteome</keyword>
<dbReference type="STRING" id="407821.A0A087TG21"/>
<protein>
    <submittedName>
        <fullName evidence="2">Uncharacterized protein</fullName>
    </submittedName>
</protein>
<dbReference type="Gene3D" id="2.60.40.10">
    <property type="entry name" value="Immunoglobulins"/>
    <property type="match status" value="1"/>
</dbReference>
<proteinExistence type="predicted"/>
<dbReference type="Proteomes" id="UP000054359">
    <property type="component" value="Unassembled WGS sequence"/>
</dbReference>
<evidence type="ECO:0000313" key="2">
    <source>
        <dbReference type="EMBL" id="KFM64060.1"/>
    </source>
</evidence>
<reference evidence="2 3" key="1">
    <citation type="submission" date="2013-11" db="EMBL/GenBank/DDBJ databases">
        <title>Genome sequencing of Stegodyphus mimosarum.</title>
        <authorList>
            <person name="Bechsgaard J."/>
        </authorList>
    </citation>
    <scope>NUCLEOTIDE SEQUENCE [LARGE SCALE GENOMIC DNA]</scope>
</reference>